<dbReference type="EMBL" id="JAYWIO010000003">
    <property type="protein sequence ID" value="KAK7274978.1"/>
    <property type="molecule type" value="Genomic_DNA"/>
</dbReference>
<evidence type="ECO:0000313" key="4">
    <source>
        <dbReference type="EMBL" id="KAK7274978.1"/>
    </source>
</evidence>
<evidence type="ECO:0000259" key="3">
    <source>
        <dbReference type="Pfam" id="PF25043"/>
    </source>
</evidence>
<dbReference type="Proteomes" id="UP001372338">
    <property type="component" value="Unassembled WGS sequence"/>
</dbReference>
<feature type="domain" description="DUF2828" evidence="2">
    <location>
        <begin position="103"/>
        <end position="504"/>
    </location>
</feature>
<dbReference type="Pfam" id="PF25043">
    <property type="entry name" value="DUF7788"/>
    <property type="match status" value="1"/>
</dbReference>
<proteinExistence type="predicted"/>
<keyword evidence="5" id="KW-1185">Reference proteome</keyword>
<dbReference type="InterPro" id="IPR011205">
    <property type="entry name" value="UCP015417_vWA"/>
</dbReference>
<protein>
    <recommendedName>
        <fullName evidence="6">Plant/T31B5-30 protein</fullName>
    </recommendedName>
</protein>
<keyword evidence="1" id="KW-0175">Coiled coil</keyword>
<dbReference type="Pfam" id="PF11443">
    <property type="entry name" value="DUF2828"/>
    <property type="match status" value="1"/>
</dbReference>
<feature type="domain" description="DUF7788" evidence="3">
    <location>
        <begin position="506"/>
        <end position="706"/>
    </location>
</feature>
<dbReference type="InterPro" id="IPR056690">
    <property type="entry name" value="DUF7788"/>
</dbReference>
<feature type="coiled-coil region" evidence="1">
    <location>
        <begin position="276"/>
        <end position="303"/>
    </location>
</feature>
<evidence type="ECO:0000313" key="5">
    <source>
        <dbReference type="Proteomes" id="UP001372338"/>
    </source>
</evidence>
<dbReference type="InterPro" id="IPR058580">
    <property type="entry name" value="DUF2828"/>
</dbReference>
<dbReference type="PIRSF" id="PIRSF015417">
    <property type="entry name" value="T31B5_30_vWA"/>
    <property type="match status" value="1"/>
</dbReference>
<dbReference type="PANTHER" id="PTHR31373">
    <property type="entry name" value="OS06G0652100 PROTEIN"/>
    <property type="match status" value="1"/>
</dbReference>
<dbReference type="AlphaFoldDB" id="A0AAN9FLQ9"/>
<sequence length="722" mass="81821">MRPILLSYKSSIKSKTLYHLYLLHSKLSLSLSLSLSVSSLNSLTLRTQRTMPPSLLGPPEIYSNPISPPNYQNAPTTFIDQMVSNFNHFATMPQPPPPPMGFTENLSLTFFSSGNPCLDFFFHVVPDTPSFALIQRLQLSWAHNPVTTLKLICHLRAVRGTGKSDKEGFYAAALWLYTHHPKTLASNVPSLSDFGFFKDLPEILYRILEGSEVRKMQKAAWVQVKGSNKREKLKRRMARFCGRGLGGSRGRRALTLNIGEMVKNEMLKSFPRDVRVKNEAARVKAEKERAKAAREDRKVAMAKKLVDRYGADPNFRLLHDSVSDHFAQCLKRDLEFLNSGEIKKISLAAKWCPSVDSSFDRSTLLCESIARRVFPREVYPEYEGIEEAHYVYRVRDRLRKEALVPLRKVLELPEVYIGANRWDLIPYNRVASVAMNFYKEKFLKHDKERFEKYLKDVKSGETTIAAGALLPHDIIKSLSDGDGGAVAELQWKRMVDDMLKNGKLKNCIAVCDVSGSMNGTPMEVCVALGLLVSELSEEPWKGKVITFSENPELHLIKGDNLESKTEFVRNMSWGYNTNFQKVFDRILEVAVNGNLKEDQMIRTVFVFSDMEFDEASSISDPWEFNYMGYGRAPEHHWETDYQAITRKFNEKGYGSVPQIVFWNLRHSKATPVPATQKGVALLSGFSKNLLTLFLDNDGVISPEDSMEAAISGPAYQKLVVLD</sequence>
<name>A0AAN9FLQ9_CROPI</name>
<dbReference type="PANTHER" id="PTHR31373:SF17">
    <property type="entry name" value="OS06G0652100 PROTEIN"/>
    <property type="match status" value="1"/>
</dbReference>
<gene>
    <name evidence="4" type="ORF">RIF29_16082</name>
</gene>
<evidence type="ECO:0000259" key="2">
    <source>
        <dbReference type="Pfam" id="PF11443"/>
    </source>
</evidence>
<evidence type="ECO:0008006" key="6">
    <source>
        <dbReference type="Google" id="ProtNLM"/>
    </source>
</evidence>
<accession>A0AAN9FLQ9</accession>
<dbReference type="Gene3D" id="3.40.50.410">
    <property type="entry name" value="von Willebrand factor, type A domain"/>
    <property type="match status" value="1"/>
</dbReference>
<comment type="caution">
    <text evidence="4">The sequence shown here is derived from an EMBL/GenBank/DDBJ whole genome shotgun (WGS) entry which is preliminary data.</text>
</comment>
<organism evidence="4 5">
    <name type="scientific">Crotalaria pallida</name>
    <name type="common">Smooth rattlebox</name>
    <name type="synonym">Crotalaria striata</name>
    <dbReference type="NCBI Taxonomy" id="3830"/>
    <lineage>
        <taxon>Eukaryota</taxon>
        <taxon>Viridiplantae</taxon>
        <taxon>Streptophyta</taxon>
        <taxon>Embryophyta</taxon>
        <taxon>Tracheophyta</taxon>
        <taxon>Spermatophyta</taxon>
        <taxon>Magnoliopsida</taxon>
        <taxon>eudicotyledons</taxon>
        <taxon>Gunneridae</taxon>
        <taxon>Pentapetalae</taxon>
        <taxon>rosids</taxon>
        <taxon>fabids</taxon>
        <taxon>Fabales</taxon>
        <taxon>Fabaceae</taxon>
        <taxon>Papilionoideae</taxon>
        <taxon>50 kb inversion clade</taxon>
        <taxon>genistoids sensu lato</taxon>
        <taxon>core genistoids</taxon>
        <taxon>Crotalarieae</taxon>
        <taxon>Crotalaria</taxon>
    </lineage>
</organism>
<dbReference type="InterPro" id="IPR036465">
    <property type="entry name" value="vWFA_dom_sf"/>
</dbReference>
<reference evidence="4 5" key="1">
    <citation type="submission" date="2024-01" db="EMBL/GenBank/DDBJ databases">
        <title>The genomes of 5 underutilized Papilionoideae crops provide insights into root nodulation and disease resistanc.</title>
        <authorList>
            <person name="Yuan L."/>
        </authorList>
    </citation>
    <scope>NUCLEOTIDE SEQUENCE [LARGE SCALE GENOMIC DNA]</scope>
    <source>
        <strain evidence="4">ZHUSHIDOU_FW_LH</strain>
        <tissue evidence="4">Leaf</tissue>
    </source>
</reference>
<evidence type="ECO:0000256" key="1">
    <source>
        <dbReference type="SAM" id="Coils"/>
    </source>
</evidence>
<dbReference type="SUPFAM" id="SSF53300">
    <property type="entry name" value="vWA-like"/>
    <property type="match status" value="1"/>
</dbReference>